<dbReference type="PROSITE" id="PS51480">
    <property type="entry name" value="DHAL"/>
    <property type="match status" value="1"/>
</dbReference>
<dbReference type="InterPro" id="IPR050270">
    <property type="entry name" value="DegV_domain_contain"/>
</dbReference>
<dbReference type="SUPFAM" id="SSF82549">
    <property type="entry name" value="DAK1/DegV-like"/>
    <property type="match status" value="1"/>
</dbReference>
<keyword evidence="1" id="KW-0446">Lipid-binding</keyword>
<keyword evidence="4" id="KW-1185">Reference proteome</keyword>
<dbReference type="SUPFAM" id="SSF101473">
    <property type="entry name" value="DhaL-like"/>
    <property type="match status" value="1"/>
</dbReference>
<dbReference type="InterPro" id="IPR043168">
    <property type="entry name" value="DegV_C"/>
</dbReference>
<dbReference type="SMART" id="SM01121">
    <property type="entry name" value="Dak1_2"/>
    <property type="match status" value="1"/>
</dbReference>
<evidence type="ECO:0000313" key="4">
    <source>
        <dbReference type="Proteomes" id="UP000186112"/>
    </source>
</evidence>
<dbReference type="InterPro" id="IPR033470">
    <property type="entry name" value="FakA-like_C"/>
</dbReference>
<dbReference type="InterPro" id="IPR003797">
    <property type="entry name" value="DegV"/>
</dbReference>
<evidence type="ECO:0000256" key="1">
    <source>
        <dbReference type="ARBA" id="ARBA00023121"/>
    </source>
</evidence>
<dbReference type="Gene3D" id="3.40.50.10170">
    <property type="match status" value="1"/>
</dbReference>
<comment type="caution">
    <text evidence="3">The sequence shown here is derived from an EMBL/GenBank/DDBJ whole genome shotgun (WGS) entry which is preliminary data.</text>
</comment>
<dbReference type="Gene3D" id="1.25.40.340">
    <property type="match status" value="1"/>
</dbReference>
<dbReference type="Gene3D" id="3.30.1180.10">
    <property type="match status" value="1"/>
</dbReference>
<name>A0A1U7M6U7_TISCR</name>
<dbReference type="AlphaFoldDB" id="A0A1U7M6U7"/>
<protein>
    <submittedName>
        <fullName evidence="3">DegV domain-containing protein</fullName>
    </submittedName>
</protein>
<dbReference type="PROSITE" id="PS51482">
    <property type="entry name" value="DEGV"/>
    <property type="match status" value="1"/>
</dbReference>
<evidence type="ECO:0000259" key="2">
    <source>
        <dbReference type="PROSITE" id="PS51480"/>
    </source>
</evidence>
<reference evidence="3 4" key="1">
    <citation type="submission" date="2016-02" db="EMBL/GenBank/DDBJ databases">
        <title>Genome sequence of Tissierella creatinophila DSM 6911.</title>
        <authorList>
            <person name="Poehlein A."/>
            <person name="Daniel R."/>
        </authorList>
    </citation>
    <scope>NUCLEOTIDE SEQUENCE [LARGE SCALE GENOMIC DNA]</scope>
    <source>
        <strain evidence="3 4">DSM 6911</strain>
    </source>
</reference>
<gene>
    <name evidence="3" type="ORF">TICRE_07380</name>
</gene>
<dbReference type="RefSeq" id="WP_075725268.1">
    <property type="nucleotide sequence ID" value="NZ_LTDM01000011.1"/>
</dbReference>
<dbReference type="NCBIfam" id="TIGR00762">
    <property type="entry name" value="DegV"/>
    <property type="match status" value="1"/>
</dbReference>
<dbReference type="Pfam" id="PF02645">
    <property type="entry name" value="DegV"/>
    <property type="match status" value="1"/>
</dbReference>
<dbReference type="InterPro" id="IPR036117">
    <property type="entry name" value="DhaL_dom_sf"/>
</dbReference>
<accession>A0A1U7M6U7</accession>
<dbReference type="InterPro" id="IPR048394">
    <property type="entry name" value="FakA-like_M"/>
</dbReference>
<dbReference type="OrthoDB" id="9760324at2"/>
<dbReference type="Proteomes" id="UP000186112">
    <property type="component" value="Unassembled WGS sequence"/>
</dbReference>
<evidence type="ECO:0000313" key="3">
    <source>
        <dbReference type="EMBL" id="OLS03042.1"/>
    </source>
</evidence>
<dbReference type="PANTHER" id="PTHR33434">
    <property type="entry name" value="DEGV DOMAIN-CONTAINING PROTEIN DR_1986-RELATED"/>
    <property type="match status" value="1"/>
</dbReference>
<dbReference type="GO" id="GO:0006071">
    <property type="term" value="P:glycerol metabolic process"/>
    <property type="evidence" value="ECO:0007669"/>
    <property type="project" value="InterPro"/>
</dbReference>
<dbReference type="Pfam" id="PF21645">
    <property type="entry name" value="FakA-like_M"/>
    <property type="match status" value="1"/>
</dbReference>
<proteinExistence type="predicted"/>
<dbReference type="InterPro" id="IPR004007">
    <property type="entry name" value="DhaL_dom"/>
</dbReference>
<sequence length="595" mass="66366">MKFTQINGENIYYGFVSGANEVIKQKLELNRINVFPIADGDTGSNLAYTMNAIIENANIENSPKKTLGSIADAALVGARGNSGIIFAQFVNGMYMELEDKDDIEVVDFANSVKKAGEYAYNAISNPVEGTMITVINDWANSLCLLGGTIKDFSELFTHSLKVALKSLSQTPEKLKVLRDANVVDSGAKGFVHFIEGFLNFIKTGEIQNLKILIDKIDFKATNVHVHENFDLNYRYCSEALLQGKDLDIKKIKKEIDNLGDSLILAGNKNKVRIHIHTSKPEELFFKIRNYGNTIFQKVEDMKRQYESIYDRKSEIALVTDSIADLPKELMDKHQIHLLPLNIIIEDTNYFDKVTISSSHFYELMDKLENYPSSSQPTLKEAEKILKELSAHYKFIIVITVSSKMSGTYEVLKKASENLKKDGTSIEVIDSKLNSGGQGLVVLKAAEEIANGKSFDEVIESVKDTREKTDIFVSVPTLKYMLKSGRIGKAQAIAANIVNLKPVVSIDENGDGIIIGKAFSEKGNTRKIEDLIKEIMKKGNIDKYSLVHANRDERVNEFKEYYTKLIGKEPEYIMEISTIVAMNAGIGSVAISVSTK</sequence>
<organism evidence="3 4">
    <name type="scientific">Tissierella creatinophila DSM 6911</name>
    <dbReference type="NCBI Taxonomy" id="1123403"/>
    <lineage>
        <taxon>Bacteria</taxon>
        <taxon>Bacillati</taxon>
        <taxon>Bacillota</taxon>
        <taxon>Tissierellia</taxon>
        <taxon>Tissierellales</taxon>
        <taxon>Tissierellaceae</taxon>
        <taxon>Tissierella</taxon>
    </lineage>
</organism>
<dbReference type="SMART" id="SM01120">
    <property type="entry name" value="Dak2"/>
    <property type="match status" value="1"/>
</dbReference>
<dbReference type="EMBL" id="LTDM01000011">
    <property type="protein sequence ID" value="OLS03042.1"/>
    <property type="molecule type" value="Genomic_DNA"/>
</dbReference>
<dbReference type="GO" id="GO:0008289">
    <property type="term" value="F:lipid binding"/>
    <property type="evidence" value="ECO:0007669"/>
    <property type="project" value="UniProtKB-KW"/>
</dbReference>
<dbReference type="Pfam" id="PF02734">
    <property type="entry name" value="Dak2"/>
    <property type="match status" value="1"/>
</dbReference>
<dbReference type="GO" id="GO:0004371">
    <property type="term" value="F:glycerone kinase activity"/>
    <property type="evidence" value="ECO:0007669"/>
    <property type="project" value="InterPro"/>
</dbReference>
<feature type="domain" description="DhaL" evidence="2">
    <location>
        <begin position="9"/>
        <end position="199"/>
    </location>
</feature>
<dbReference type="PANTHER" id="PTHR33434:SF8">
    <property type="entry name" value="DEGV DOMAIN-CONTAINING PROTEIN SPR1019"/>
    <property type="match status" value="1"/>
</dbReference>